<protein>
    <submittedName>
        <fullName evidence="6">Sulfatase</fullName>
    </submittedName>
</protein>
<feature type="domain" description="Sulfatase N-terminal" evidence="5">
    <location>
        <begin position="35"/>
        <end position="373"/>
    </location>
</feature>
<keyword evidence="2" id="KW-0479">Metal-binding</keyword>
<evidence type="ECO:0000313" key="7">
    <source>
        <dbReference type="Proteomes" id="UP001595841"/>
    </source>
</evidence>
<dbReference type="Gene3D" id="3.30.1120.10">
    <property type="match status" value="1"/>
</dbReference>
<dbReference type="SUPFAM" id="SSF53649">
    <property type="entry name" value="Alkaline phosphatase-like"/>
    <property type="match status" value="1"/>
</dbReference>
<proteinExistence type="inferred from homology"/>
<keyword evidence="3" id="KW-0378">Hydrolase</keyword>
<dbReference type="EMBL" id="JBHSCL010000004">
    <property type="protein sequence ID" value="MFC4219502.1"/>
    <property type="molecule type" value="Genomic_DNA"/>
</dbReference>
<accession>A0ABV8PHJ8</accession>
<dbReference type="PROSITE" id="PS00149">
    <property type="entry name" value="SULFATASE_2"/>
    <property type="match status" value="1"/>
</dbReference>
<evidence type="ECO:0000259" key="5">
    <source>
        <dbReference type="Pfam" id="PF00884"/>
    </source>
</evidence>
<keyword evidence="4" id="KW-0106">Calcium</keyword>
<name>A0ABV8PHJ8_9FLAO</name>
<evidence type="ECO:0000256" key="3">
    <source>
        <dbReference type="ARBA" id="ARBA00022801"/>
    </source>
</evidence>
<evidence type="ECO:0000256" key="1">
    <source>
        <dbReference type="ARBA" id="ARBA00008779"/>
    </source>
</evidence>
<dbReference type="Gene3D" id="3.40.720.10">
    <property type="entry name" value="Alkaline Phosphatase, subunit A"/>
    <property type="match status" value="1"/>
</dbReference>
<dbReference type="InterPro" id="IPR050738">
    <property type="entry name" value="Sulfatase"/>
</dbReference>
<evidence type="ECO:0000313" key="6">
    <source>
        <dbReference type="EMBL" id="MFC4219502.1"/>
    </source>
</evidence>
<dbReference type="InterPro" id="IPR024607">
    <property type="entry name" value="Sulfatase_CS"/>
</dbReference>
<comment type="caution">
    <text evidence="6">The sequence shown here is derived from an EMBL/GenBank/DDBJ whole genome shotgun (WGS) entry which is preliminary data.</text>
</comment>
<organism evidence="6 7">
    <name type="scientific">Flagellimonas marina</name>
    <dbReference type="NCBI Taxonomy" id="1775168"/>
    <lineage>
        <taxon>Bacteria</taxon>
        <taxon>Pseudomonadati</taxon>
        <taxon>Bacteroidota</taxon>
        <taxon>Flavobacteriia</taxon>
        <taxon>Flavobacteriales</taxon>
        <taxon>Flavobacteriaceae</taxon>
        <taxon>Flagellimonas</taxon>
    </lineage>
</organism>
<evidence type="ECO:0000256" key="4">
    <source>
        <dbReference type="ARBA" id="ARBA00022837"/>
    </source>
</evidence>
<reference evidence="7" key="1">
    <citation type="journal article" date="2019" name="Int. J. Syst. Evol. Microbiol.">
        <title>The Global Catalogue of Microorganisms (GCM) 10K type strain sequencing project: providing services to taxonomists for standard genome sequencing and annotation.</title>
        <authorList>
            <consortium name="The Broad Institute Genomics Platform"/>
            <consortium name="The Broad Institute Genome Sequencing Center for Infectious Disease"/>
            <person name="Wu L."/>
            <person name="Ma J."/>
        </authorList>
    </citation>
    <scope>NUCLEOTIDE SEQUENCE [LARGE SCALE GENOMIC DNA]</scope>
    <source>
        <strain evidence="7">CGMCC 1.15774</strain>
    </source>
</reference>
<dbReference type="CDD" id="cd16034">
    <property type="entry name" value="sulfatase_like"/>
    <property type="match status" value="1"/>
</dbReference>
<comment type="similarity">
    <text evidence="1">Belongs to the sulfatase family.</text>
</comment>
<evidence type="ECO:0000256" key="2">
    <source>
        <dbReference type="ARBA" id="ARBA00022723"/>
    </source>
</evidence>
<keyword evidence="7" id="KW-1185">Reference proteome</keyword>
<dbReference type="RefSeq" id="WP_379762888.1">
    <property type="nucleotide sequence ID" value="NZ_JBHSCL010000004.1"/>
</dbReference>
<sequence length="512" mass="58455">MKPLYVISFCILILLLGCKSEDRNNNSKKSASTKPNILVIVADQLRSQDLSCYGGVNIQTPNFDRLAMEGLKATNAYSTYPICSPFRGMLMTGLYPLKSGISCNDHPLNPDLPSFAKASKKQGYETAFIGKWHINGIGREAYIPPGRRLGFEFWQALECTHDYFKSLYYDNDSKEPKYWEGYDADAQTRSAINFIQDRNTENPFFLTLSWGPPHGPYIAPQEYMDQINPEELVLRENCAEHEILDELKNNPRFTIPEAYIDTYNNPRKFAKEVQHIRQNYAGYLSAILALDDYLGSLIKTLENEKILDNTIIVVTSDHGDHLGSHQFVDKNTPFLESTSIPFLLRYPQEIEPKTVSDALLSPIDFLPTVFGLAELEHAKIDGIDLSEIIKKEKEDTRDAILLMNLTHLNNTSLANGLDTYRGVQTKKYTYVRYEDKSPWLLYDNVSDPYQMKNLVNDPNYSKLIAELDVKLDKLLHEAGDSENTKLIYDRIIKENPDRQLLLDLREANPGKL</sequence>
<gene>
    <name evidence="6" type="ORF">ACFOWS_05135</name>
</gene>
<dbReference type="PROSITE" id="PS51257">
    <property type="entry name" value="PROKAR_LIPOPROTEIN"/>
    <property type="match status" value="1"/>
</dbReference>
<dbReference type="InterPro" id="IPR017850">
    <property type="entry name" value="Alkaline_phosphatase_core_sf"/>
</dbReference>
<dbReference type="Proteomes" id="UP001595841">
    <property type="component" value="Unassembled WGS sequence"/>
</dbReference>
<dbReference type="PANTHER" id="PTHR42693:SF53">
    <property type="entry name" value="ENDO-4-O-SULFATASE"/>
    <property type="match status" value="1"/>
</dbReference>
<dbReference type="Pfam" id="PF00884">
    <property type="entry name" value="Sulfatase"/>
    <property type="match status" value="1"/>
</dbReference>
<dbReference type="InterPro" id="IPR000917">
    <property type="entry name" value="Sulfatase_N"/>
</dbReference>
<dbReference type="PANTHER" id="PTHR42693">
    <property type="entry name" value="ARYLSULFATASE FAMILY MEMBER"/>
    <property type="match status" value="1"/>
</dbReference>